<dbReference type="Proteomes" id="UP000191135">
    <property type="component" value="Chromosome"/>
</dbReference>
<feature type="transmembrane region" description="Helical" evidence="12">
    <location>
        <begin position="634"/>
        <end position="652"/>
    </location>
</feature>
<dbReference type="EMBL" id="CP020330">
    <property type="protein sequence ID" value="AQZ49641.1"/>
    <property type="molecule type" value="Genomic_DNA"/>
</dbReference>
<evidence type="ECO:0000313" key="14">
    <source>
        <dbReference type="EMBL" id="AQZ49641.1"/>
    </source>
</evidence>
<feature type="transmembrane region" description="Helical" evidence="12">
    <location>
        <begin position="724"/>
        <end position="741"/>
    </location>
</feature>
<dbReference type="GO" id="GO:0022857">
    <property type="term" value="F:transmembrane transporter activity"/>
    <property type="evidence" value="ECO:0007669"/>
    <property type="project" value="InterPro"/>
</dbReference>
<dbReference type="OrthoDB" id="7757085at2"/>
<dbReference type="Gene3D" id="3.40.50.300">
    <property type="entry name" value="P-loop containing nucleotide triphosphate hydrolases"/>
    <property type="match status" value="2"/>
</dbReference>
<evidence type="ECO:0000256" key="9">
    <source>
        <dbReference type="ARBA" id="ARBA00022840"/>
    </source>
</evidence>
<dbReference type="InterPro" id="IPR027417">
    <property type="entry name" value="P-loop_NTPase"/>
</dbReference>
<dbReference type="PANTHER" id="PTHR43790:SF9">
    <property type="entry name" value="GALACTOFURANOSE TRANSPORTER ATP-BINDING PROTEIN YTFR"/>
    <property type="match status" value="1"/>
</dbReference>
<dbReference type="eggNOG" id="COG1129">
    <property type="taxonomic scope" value="Bacteria"/>
</dbReference>
<dbReference type="PROSITE" id="PS00211">
    <property type="entry name" value="ABC_TRANSPORTER_1"/>
    <property type="match status" value="1"/>
</dbReference>
<dbReference type="InterPro" id="IPR001851">
    <property type="entry name" value="ABC_transp_permease"/>
</dbReference>
<gene>
    <name evidence="14" type="primary">rbsA_1</name>
    <name evidence="14" type="ORF">Mame_00258</name>
</gene>
<keyword evidence="9 14" id="KW-0067">ATP-binding</keyword>
<organism evidence="14 15">
    <name type="scientific">Martelella mediterranea DSM 17316</name>
    <dbReference type="NCBI Taxonomy" id="1122214"/>
    <lineage>
        <taxon>Bacteria</taxon>
        <taxon>Pseudomonadati</taxon>
        <taxon>Pseudomonadota</taxon>
        <taxon>Alphaproteobacteria</taxon>
        <taxon>Hyphomicrobiales</taxon>
        <taxon>Aurantimonadaceae</taxon>
        <taxon>Martelella</taxon>
    </lineage>
</organism>
<feature type="transmembrane region" description="Helical" evidence="12">
    <location>
        <begin position="806"/>
        <end position="830"/>
    </location>
</feature>
<dbReference type="CDD" id="cd03215">
    <property type="entry name" value="ABC_Carb_Monos_II"/>
    <property type="match status" value="1"/>
</dbReference>
<evidence type="ECO:0000256" key="10">
    <source>
        <dbReference type="ARBA" id="ARBA00022989"/>
    </source>
</evidence>
<comment type="subcellular location">
    <subcellularLocation>
        <location evidence="1">Cell membrane</location>
        <topology evidence="1">Multi-pass membrane protein</topology>
    </subcellularLocation>
</comment>
<reference evidence="14 15" key="1">
    <citation type="submission" date="2017-03" db="EMBL/GenBank/DDBJ databases">
        <title>Foreign affairs: Plasmid Transfer between Roseobacters and Rhizobia.</title>
        <authorList>
            <person name="Bartling P."/>
            <person name="Bunk B."/>
            <person name="Overmann J."/>
            <person name="Brinkmann H."/>
            <person name="Petersen J."/>
        </authorList>
    </citation>
    <scope>NUCLEOTIDE SEQUENCE [LARGE SCALE GENOMIC DNA]</scope>
    <source>
        <strain evidence="14 15">MACL11</strain>
    </source>
</reference>
<feature type="transmembrane region" description="Helical" evidence="12">
    <location>
        <begin position="753"/>
        <end position="771"/>
    </location>
</feature>
<dbReference type="Pfam" id="PF00005">
    <property type="entry name" value="ABC_tran"/>
    <property type="match status" value="2"/>
</dbReference>
<comment type="similarity">
    <text evidence="2">Belongs to the ABC transporter superfamily.</text>
</comment>
<dbReference type="STRING" id="1122214.Mame_00258"/>
<keyword evidence="4" id="KW-1003">Cell membrane</keyword>
<evidence type="ECO:0000256" key="11">
    <source>
        <dbReference type="ARBA" id="ARBA00023136"/>
    </source>
</evidence>
<evidence type="ECO:0000313" key="15">
    <source>
        <dbReference type="Proteomes" id="UP000191135"/>
    </source>
</evidence>
<dbReference type="KEGG" id="mmed:Mame_00258"/>
<sequence length="848" mass="89949">MSEIVLSMRDVSKTYPGVKALDGFSFDCRAGEVHAILGENGSGKSTLMKIASGAIAPNGGTVEIAGRMLERADPRQALSYGLATVYQDDSLVRELTVAQNLYLATAPGEVPYRAMTAWAEEKLAPFGLGISPRSLVGDLTPAHRQFVEIVKALLSRPRVLLLDEPTSTLDHDGVVHLSRIVRELAAEGTGIVYVSHRLPEILDLADRVTILRDGVHEGTFEVTSETSEHELVSRMIGRDVESEYPAKPGTIVHDPVLVVDGLSGHGFDDISFVAHRGEIVGFAGAEGNGQREALRAIAGLHPSHAGTVTCLGRAVDVTEPRHALRSGVLCLSADRAGESIFPDLGVRKNMTLPRLRDFVRRGLVSSRDEQRRAEEMRDEFGVVAATLETPVSGLSGGNQQKAVLARSFRAEADAVLIDEPTQGVDAGARHDIYQAIRANLGKSGTLVINSSDAQELAGICDRVLVFSRGRIVAELTGKEVTEENIVSGFLRARDAKQASEEAPGALSQVFRTLISGSNIWWVPLVFLALLTLIVGGYAAMESKVFLRTVNIRYILLATAPAALAAMAQLHVLLVRGLDVSVGSMMSLTVVAASYMIAFQMPIPMQILGVLACLGIGLVVGLINGSLIRFANINAVITTIAMLSVLQGAALLARPIPGGMISQEFTGLMKERIGFLPASIFVLVAVAMALDFWLHRTRSGLEAKAVGFREVAAQRNGVRVNLVHVRAYVFAALMATVAGFFLGSEVGVGAPTVGANYALTSIAAAVLGGAALSGGRGSFVGALFGALFFALMVNVITLLGLSTAFGIIAGGVMTLLAIFLYSGLGELEALLLSAMRRRRVVAPAEKRAA</sequence>
<feature type="transmembrane region" description="Helical" evidence="12">
    <location>
        <begin position="672"/>
        <end position="693"/>
    </location>
</feature>
<evidence type="ECO:0000256" key="4">
    <source>
        <dbReference type="ARBA" id="ARBA00022475"/>
    </source>
</evidence>
<keyword evidence="6 12" id="KW-0812">Transmembrane</keyword>
<evidence type="ECO:0000256" key="1">
    <source>
        <dbReference type="ARBA" id="ARBA00004651"/>
    </source>
</evidence>
<dbReference type="GO" id="GO:0005886">
    <property type="term" value="C:plasma membrane"/>
    <property type="evidence" value="ECO:0007669"/>
    <property type="project" value="UniProtKB-SubCell"/>
</dbReference>
<keyword evidence="10 12" id="KW-1133">Transmembrane helix</keyword>
<dbReference type="AlphaFoldDB" id="A0A1U9YW33"/>
<dbReference type="SUPFAM" id="SSF52540">
    <property type="entry name" value="P-loop containing nucleoside triphosphate hydrolases"/>
    <property type="match status" value="2"/>
</dbReference>
<accession>A0A1U9YW33</accession>
<feature type="transmembrane region" description="Helical" evidence="12">
    <location>
        <begin position="594"/>
        <end position="622"/>
    </location>
</feature>
<evidence type="ECO:0000256" key="3">
    <source>
        <dbReference type="ARBA" id="ARBA00022448"/>
    </source>
</evidence>
<keyword evidence="11 12" id="KW-0472">Membrane</keyword>
<dbReference type="PANTHER" id="PTHR43790">
    <property type="entry name" value="CARBOHYDRATE TRANSPORT ATP-BINDING PROTEIN MG119-RELATED"/>
    <property type="match status" value="1"/>
</dbReference>
<feature type="domain" description="ABC transporter" evidence="13">
    <location>
        <begin position="6"/>
        <end position="236"/>
    </location>
</feature>
<name>A0A1U9YW33_9HYPH</name>
<keyword evidence="14" id="KW-0378">Hydrolase</keyword>
<dbReference type="InterPro" id="IPR003593">
    <property type="entry name" value="AAA+_ATPase"/>
</dbReference>
<evidence type="ECO:0000256" key="6">
    <source>
        <dbReference type="ARBA" id="ARBA00022692"/>
    </source>
</evidence>
<feature type="transmembrane region" description="Helical" evidence="12">
    <location>
        <begin position="551"/>
        <end position="574"/>
    </location>
</feature>
<keyword evidence="5" id="KW-0762">Sugar transport</keyword>
<keyword evidence="15" id="KW-1185">Reference proteome</keyword>
<evidence type="ECO:0000256" key="7">
    <source>
        <dbReference type="ARBA" id="ARBA00022737"/>
    </source>
</evidence>
<protein>
    <submittedName>
        <fullName evidence="14">Ribose import ATP-binding protein RbsA</fullName>
        <ecNumber evidence="14">3.6.3.17</ecNumber>
    </submittedName>
</protein>
<evidence type="ECO:0000256" key="2">
    <source>
        <dbReference type="ARBA" id="ARBA00005417"/>
    </source>
</evidence>
<dbReference type="GO" id="GO:0016887">
    <property type="term" value="F:ATP hydrolysis activity"/>
    <property type="evidence" value="ECO:0007669"/>
    <property type="project" value="InterPro"/>
</dbReference>
<evidence type="ECO:0000256" key="5">
    <source>
        <dbReference type="ARBA" id="ARBA00022597"/>
    </source>
</evidence>
<evidence type="ECO:0000256" key="8">
    <source>
        <dbReference type="ARBA" id="ARBA00022741"/>
    </source>
</evidence>
<keyword evidence="8" id="KW-0547">Nucleotide-binding</keyword>
<dbReference type="InterPro" id="IPR050107">
    <property type="entry name" value="ABC_carbohydrate_import_ATPase"/>
</dbReference>
<dbReference type="SMART" id="SM00382">
    <property type="entry name" value="AAA"/>
    <property type="match status" value="2"/>
</dbReference>
<keyword evidence="7" id="KW-0677">Repeat</keyword>
<dbReference type="CDD" id="cd03216">
    <property type="entry name" value="ABC_Carb_Monos_I"/>
    <property type="match status" value="1"/>
</dbReference>
<dbReference type="Pfam" id="PF02653">
    <property type="entry name" value="BPD_transp_2"/>
    <property type="match status" value="1"/>
</dbReference>
<keyword evidence="3" id="KW-0813">Transport</keyword>
<evidence type="ECO:0000259" key="13">
    <source>
        <dbReference type="PROSITE" id="PS50893"/>
    </source>
</evidence>
<feature type="domain" description="ABC transporter" evidence="13">
    <location>
        <begin position="252"/>
        <end position="493"/>
    </location>
</feature>
<dbReference type="RefSeq" id="WP_018064747.1">
    <property type="nucleotide sequence ID" value="NZ_AQWH01000008.1"/>
</dbReference>
<dbReference type="InterPro" id="IPR003439">
    <property type="entry name" value="ABC_transporter-like_ATP-bd"/>
</dbReference>
<dbReference type="EC" id="3.6.3.17" evidence="14"/>
<feature type="transmembrane region" description="Helical" evidence="12">
    <location>
        <begin position="519"/>
        <end position="539"/>
    </location>
</feature>
<dbReference type="CDD" id="cd06579">
    <property type="entry name" value="TM_PBP1_transp_AraH_like"/>
    <property type="match status" value="1"/>
</dbReference>
<dbReference type="InterPro" id="IPR017871">
    <property type="entry name" value="ABC_transporter-like_CS"/>
</dbReference>
<feature type="transmembrane region" description="Helical" evidence="12">
    <location>
        <begin position="778"/>
        <end position="800"/>
    </location>
</feature>
<proteinExistence type="inferred from homology"/>
<dbReference type="GO" id="GO:0005524">
    <property type="term" value="F:ATP binding"/>
    <property type="evidence" value="ECO:0007669"/>
    <property type="project" value="UniProtKB-KW"/>
</dbReference>
<evidence type="ECO:0000256" key="12">
    <source>
        <dbReference type="SAM" id="Phobius"/>
    </source>
</evidence>
<dbReference type="PROSITE" id="PS50893">
    <property type="entry name" value="ABC_TRANSPORTER_2"/>
    <property type="match status" value="2"/>
</dbReference>